<sequence length="64" mass="7802">MSNFIMRERLEDEERLSEECIDFMIDRFLEDVKSGVWKEEGWPRYGPTTRYLSLHSMPTRGFWP</sequence>
<comment type="caution">
    <text evidence="1">The sequence shown here is derived from an EMBL/GenBank/DDBJ whole genome shotgun (WGS) entry which is preliminary data.</text>
</comment>
<gene>
    <name evidence="1" type="ORF">Sjap_009237</name>
</gene>
<organism evidence="1 2">
    <name type="scientific">Stephania japonica</name>
    <dbReference type="NCBI Taxonomy" id="461633"/>
    <lineage>
        <taxon>Eukaryota</taxon>
        <taxon>Viridiplantae</taxon>
        <taxon>Streptophyta</taxon>
        <taxon>Embryophyta</taxon>
        <taxon>Tracheophyta</taxon>
        <taxon>Spermatophyta</taxon>
        <taxon>Magnoliopsida</taxon>
        <taxon>Ranunculales</taxon>
        <taxon>Menispermaceae</taxon>
        <taxon>Menispermoideae</taxon>
        <taxon>Cissampelideae</taxon>
        <taxon>Stephania</taxon>
    </lineage>
</organism>
<evidence type="ECO:0000313" key="1">
    <source>
        <dbReference type="EMBL" id="KAK9138643.1"/>
    </source>
</evidence>
<proteinExistence type="predicted"/>
<dbReference type="EMBL" id="JBBNAE010000003">
    <property type="protein sequence ID" value="KAK9138643.1"/>
    <property type="molecule type" value="Genomic_DNA"/>
</dbReference>
<keyword evidence="2" id="KW-1185">Reference proteome</keyword>
<dbReference type="Proteomes" id="UP001417504">
    <property type="component" value="Unassembled WGS sequence"/>
</dbReference>
<evidence type="ECO:0000313" key="2">
    <source>
        <dbReference type="Proteomes" id="UP001417504"/>
    </source>
</evidence>
<accession>A0AAP0JQZ6</accession>
<name>A0AAP0JQZ6_9MAGN</name>
<reference evidence="1 2" key="1">
    <citation type="submission" date="2024-01" db="EMBL/GenBank/DDBJ databases">
        <title>Genome assemblies of Stephania.</title>
        <authorList>
            <person name="Yang L."/>
        </authorList>
    </citation>
    <scope>NUCLEOTIDE SEQUENCE [LARGE SCALE GENOMIC DNA]</scope>
    <source>
        <strain evidence="1">QJT</strain>
        <tissue evidence="1">Leaf</tissue>
    </source>
</reference>
<dbReference type="AlphaFoldDB" id="A0AAP0JQZ6"/>
<protein>
    <submittedName>
        <fullName evidence="1">Uncharacterized protein</fullName>
    </submittedName>
</protein>